<dbReference type="InterPro" id="IPR011051">
    <property type="entry name" value="RmlC_Cupin_sf"/>
</dbReference>
<evidence type="ECO:0000313" key="3">
    <source>
        <dbReference type="Proteomes" id="UP000092484"/>
    </source>
</evidence>
<gene>
    <name evidence="2" type="ORF">I603_1101</name>
</gene>
<dbReference type="Gene3D" id="2.60.120.10">
    <property type="entry name" value="Jelly Rolls"/>
    <property type="match status" value="1"/>
</dbReference>
<dbReference type="InterPro" id="IPR014710">
    <property type="entry name" value="RmlC-like_jellyroll"/>
</dbReference>
<dbReference type="Pfam" id="PF06172">
    <property type="entry name" value="Cupin_5"/>
    <property type="match status" value="1"/>
</dbReference>
<dbReference type="STRING" id="1300349.I603_1101"/>
<evidence type="ECO:0000259" key="1">
    <source>
        <dbReference type="Pfam" id="PF06172"/>
    </source>
</evidence>
<dbReference type="CDD" id="cd06121">
    <property type="entry name" value="cupin_YML079wp"/>
    <property type="match status" value="1"/>
</dbReference>
<dbReference type="InterPro" id="IPR039935">
    <property type="entry name" value="YML079W-like"/>
</dbReference>
<name>A0A1A7BGI4_9SPHN</name>
<feature type="domain" description="DUF985" evidence="1">
    <location>
        <begin position="25"/>
        <end position="157"/>
    </location>
</feature>
<dbReference type="Proteomes" id="UP000092484">
    <property type="component" value="Unassembled WGS sequence"/>
</dbReference>
<dbReference type="SUPFAM" id="SSF51182">
    <property type="entry name" value="RmlC-like cupins"/>
    <property type="match status" value="1"/>
</dbReference>
<reference evidence="2 3" key="1">
    <citation type="submission" date="2016-06" db="EMBL/GenBank/DDBJ databases">
        <title>Genome sequence of Porphyrobacter dokdonensis DSW-74.</title>
        <authorList>
            <person name="Kim J.F."/>
            <person name="Song J.Y."/>
        </authorList>
    </citation>
    <scope>NUCLEOTIDE SEQUENCE [LARGE SCALE GENOMIC DNA]</scope>
    <source>
        <strain evidence="2 3">DSW-74</strain>
    </source>
</reference>
<dbReference type="PANTHER" id="PTHR33387">
    <property type="entry name" value="RMLC-LIKE JELLY ROLL FOLD PROTEIN"/>
    <property type="match status" value="1"/>
</dbReference>
<keyword evidence="3" id="KW-1185">Reference proteome</keyword>
<dbReference type="PANTHER" id="PTHR33387:SF3">
    <property type="entry name" value="DUF985 DOMAIN-CONTAINING PROTEIN"/>
    <property type="match status" value="1"/>
</dbReference>
<dbReference type="EMBL" id="LZYB01000002">
    <property type="protein sequence ID" value="OBV11658.1"/>
    <property type="molecule type" value="Genomic_DNA"/>
</dbReference>
<protein>
    <submittedName>
        <fullName evidence="2">Protein containing DUF985</fullName>
    </submittedName>
</protein>
<sequence>MGEVPEARAPAQTGKDMLMGDSAAAMIEQLGLAPHPEGGWYKETWRGEPGADGRAGGTAIIFLLRAGEASHWHRVDASELWLWQAGDPLELRLAASDAGPVRTVTLGKDIATGQQLQGLVAKDEWQAARPFGEPQHGYTLVSCVVVPGFDFAGFTLAPEGWEPQA</sequence>
<dbReference type="InterPro" id="IPR009327">
    <property type="entry name" value="Cupin_DUF985"/>
</dbReference>
<dbReference type="PATRIC" id="fig|1300349.4.peg.1098"/>
<evidence type="ECO:0000313" key="2">
    <source>
        <dbReference type="EMBL" id="OBV11658.1"/>
    </source>
</evidence>
<dbReference type="AlphaFoldDB" id="A0A1A7BGI4"/>
<proteinExistence type="predicted"/>
<accession>A0A1A7BGI4</accession>
<organism evidence="2 3">
    <name type="scientific">Erythrobacter dokdonensis DSW-74</name>
    <dbReference type="NCBI Taxonomy" id="1300349"/>
    <lineage>
        <taxon>Bacteria</taxon>
        <taxon>Pseudomonadati</taxon>
        <taxon>Pseudomonadota</taxon>
        <taxon>Alphaproteobacteria</taxon>
        <taxon>Sphingomonadales</taxon>
        <taxon>Erythrobacteraceae</taxon>
        <taxon>Erythrobacter/Porphyrobacter group</taxon>
        <taxon>Erythrobacter</taxon>
    </lineage>
</organism>
<comment type="caution">
    <text evidence="2">The sequence shown here is derived from an EMBL/GenBank/DDBJ whole genome shotgun (WGS) entry which is preliminary data.</text>
</comment>